<sequence>MDVQVAPLRAWDDFFPGSDRFCRPDFKDISKWNNRVVSNLLYYQTNYMALAAAVVCLVGFLSPFNMILGGTVVVLVFLAFVWTSHNRDIIKRFKKQYPTVFVMCIMLCSYFVISMCGGVMVVLFLEFLCHSC</sequence>
<keyword evidence="15" id="KW-1185">Reference proteome</keyword>
<dbReference type="EMBL" id="CATNWA010017713">
    <property type="protein sequence ID" value="CAI9602608.1"/>
    <property type="molecule type" value="Genomic_DNA"/>
</dbReference>
<evidence type="ECO:0000313" key="14">
    <source>
        <dbReference type="EMBL" id="CAI9602608.1"/>
    </source>
</evidence>
<evidence type="ECO:0000256" key="10">
    <source>
        <dbReference type="ARBA" id="ARBA00022990"/>
    </source>
</evidence>
<evidence type="ECO:0000256" key="11">
    <source>
        <dbReference type="ARBA" id="ARBA00023136"/>
    </source>
</evidence>
<dbReference type="InterPro" id="IPR004895">
    <property type="entry name" value="Prenylated_rab_accept_PRA1"/>
</dbReference>
<gene>
    <name evidence="14" type="ORF">SPARVUS_LOCUS13157712</name>
</gene>
<feature type="transmembrane region" description="Helical" evidence="13">
    <location>
        <begin position="40"/>
        <end position="61"/>
    </location>
</feature>
<dbReference type="PANTHER" id="PTHR12859">
    <property type="entry name" value="PRA1 PROTEIN"/>
    <property type="match status" value="1"/>
</dbReference>
<accession>A0ABN9FZQ8</accession>
<evidence type="ECO:0000256" key="9">
    <source>
        <dbReference type="ARBA" id="ARBA00022989"/>
    </source>
</evidence>
<dbReference type="Pfam" id="PF03208">
    <property type="entry name" value="PRA1"/>
    <property type="match status" value="1"/>
</dbReference>
<name>A0ABN9FZQ8_9NEOB</name>
<feature type="transmembrane region" description="Helical" evidence="13">
    <location>
        <begin position="67"/>
        <end position="85"/>
    </location>
</feature>
<keyword evidence="6" id="KW-0963">Cytoplasm</keyword>
<evidence type="ECO:0000256" key="5">
    <source>
        <dbReference type="ARBA" id="ARBA00022475"/>
    </source>
</evidence>
<comment type="caution">
    <text evidence="14">The sequence shown here is derived from an EMBL/GenBank/DDBJ whole genome shotgun (WGS) entry which is preliminary data.</text>
</comment>
<evidence type="ECO:0000256" key="4">
    <source>
        <dbReference type="ARBA" id="ARBA00006483"/>
    </source>
</evidence>
<feature type="transmembrane region" description="Helical" evidence="13">
    <location>
        <begin position="97"/>
        <end position="125"/>
    </location>
</feature>
<keyword evidence="5" id="KW-1003">Cell membrane</keyword>
<evidence type="ECO:0000256" key="3">
    <source>
        <dbReference type="ARBA" id="ARBA00004651"/>
    </source>
</evidence>
<keyword evidence="9 13" id="KW-1133">Transmembrane helix</keyword>
<organism evidence="14 15">
    <name type="scientific">Staurois parvus</name>
    <dbReference type="NCBI Taxonomy" id="386267"/>
    <lineage>
        <taxon>Eukaryota</taxon>
        <taxon>Metazoa</taxon>
        <taxon>Chordata</taxon>
        <taxon>Craniata</taxon>
        <taxon>Vertebrata</taxon>
        <taxon>Euteleostomi</taxon>
        <taxon>Amphibia</taxon>
        <taxon>Batrachia</taxon>
        <taxon>Anura</taxon>
        <taxon>Neobatrachia</taxon>
        <taxon>Ranoidea</taxon>
        <taxon>Ranidae</taxon>
        <taxon>Staurois</taxon>
    </lineage>
</organism>
<keyword evidence="10" id="KW-0007">Acetylation</keyword>
<evidence type="ECO:0000313" key="15">
    <source>
        <dbReference type="Proteomes" id="UP001162483"/>
    </source>
</evidence>
<evidence type="ECO:0000256" key="7">
    <source>
        <dbReference type="ARBA" id="ARBA00022692"/>
    </source>
</evidence>
<reference evidence="14" key="1">
    <citation type="submission" date="2023-05" db="EMBL/GenBank/DDBJ databases">
        <authorList>
            <person name="Stuckert A."/>
        </authorList>
    </citation>
    <scope>NUCLEOTIDE SEQUENCE</scope>
</reference>
<comment type="similarity">
    <text evidence="4 13">Belongs to the PRA1 family.</text>
</comment>
<dbReference type="Proteomes" id="UP001162483">
    <property type="component" value="Unassembled WGS sequence"/>
</dbReference>
<evidence type="ECO:0000256" key="12">
    <source>
        <dbReference type="ARBA" id="ARBA00023212"/>
    </source>
</evidence>
<dbReference type="PANTHER" id="PTHR12859:SF2">
    <property type="entry name" value="PRA1 FAMILY PROTEIN 3"/>
    <property type="match status" value="1"/>
</dbReference>
<keyword evidence="11 13" id="KW-0472">Membrane</keyword>
<keyword evidence="7 13" id="KW-0812">Transmembrane</keyword>
<protein>
    <recommendedName>
        <fullName evidence="13">PRA1 family protein</fullName>
    </recommendedName>
</protein>
<comment type="subcellular location">
    <subcellularLocation>
        <location evidence="3">Cell membrane</location>
        <topology evidence="3">Multi-pass membrane protein</topology>
    </subcellularLocation>
    <subcellularLocation>
        <location evidence="1">Cytoplasm</location>
        <location evidence="1">Cytoskeleton</location>
    </subcellularLocation>
    <subcellularLocation>
        <location evidence="2">Endoplasmic reticulum membrane</location>
        <topology evidence="2">Multi-pass membrane protein</topology>
    </subcellularLocation>
    <subcellularLocation>
        <location evidence="13">Membrane</location>
        <topology evidence="13">Multi-pass membrane protein</topology>
    </subcellularLocation>
</comment>
<evidence type="ECO:0000256" key="13">
    <source>
        <dbReference type="RuleBase" id="RU363107"/>
    </source>
</evidence>
<evidence type="ECO:0000256" key="1">
    <source>
        <dbReference type="ARBA" id="ARBA00004245"/>
    </source>
</evidence>
<keyword evidence="8" id="KW-0256">Endoplasmic reticulum</keyword>
<keyword evidence="12" id="KW-0206">Cytoskeleton</keyword>
<evidence type="ECO:0000256" key="8">
    <source>
        <dbReference type="ARBA" id="ARBA00022824"/>
    </source>
</evidence>
<evidence type="ECO:0000256" key="6">
    <source>
        <dbReference type="ARBA" id="ARBA00022490"/>
    </source>
</evidence>
<proteinExistence type="inferred from homology"/>
<evidence type="ECO:0000256" key="2">
    <source>
        <dbReference type="ARBA" id="ARBA00004477"/>
    </source>
</evidence>